<feature type="region of interest" description="Disordered" evidence="1">
    <location>
        <begin position="86"/>
        <end position="105"/>
    </location>
</feature>
<evidence type="ECO:0000313" key="2">
    <source>
        <dbReference type="EMBL" id="KZL84890.1"/>
    </source>
</evidence>
<dbReference type="EMBL" id="LFIW01000765">
    <property type="protein sequence ID" value="KZL84890.1"/>
    <property type="molecule type" value="Genomic_DNA"/>
</dbReference>
<sequence>MLGYDTEGGRVAGIQWRLSGHGSDHHARKIWLKGPSVRDRRRNERFVVGRQQPKILLLGTRTHSNGGFDMIRSRILRLYPASFEKTGSTNDRRNTRSWVARKGHQRGEKNAGRSLVWWRASGLFGTHINKKITQKNHLGGGSLDGLDGFRTGSVLHLARLCELVH</sequence>
<dbReference type="AlphaFoldDB" id="A0A167EAG9"/>
<organism evidence="2 3">
    <name type="scientific">Colletotrichum incanum</name>
    <name type="common">Soybean anthracnose fungus</name>
    <dbReference type="NCBI Taxonomy" id="1573173"/>
    <lineage>
        <taxon>Eukaryota</taxon>
        <taxon>Fungi</taxon>
        <taxon>Dikarya</taxon>
        <taxon>Ascomycota</taxon>
        <taxon>Pezizomycotina</taxon>
        <taxon>Sordariomycetes</taxon>
        <taxon>Hypocreomycetidae</taxon>
        <taxon>Glomerellales</taxon>
        <taxon>Glomerellaceae</taxon>
        <taxon>Colletotrichum</taxon>
        <taxon>Colletotrichum spaethianum species complex</taxon>
    </lineage>
</organism>
<proteinExistence type="predicted"/>
<comment type="caution">
    <text evidence="2">The sequence shown here is derived from an EMBL/GenBank/DDBJ whole genome shotgun (WGS) entry which is preliminary data.</text>
</comment>
<protein>
    <submittedName>
        <fullName evidence="2">Uncharacterized protein</fullName>
    </submittedName>
</protein>
<name>A0A167EAG9_COLIC</name>
<reference evidence="2 3" key="1">
    <citation type="submission" date="2015-06" db="EMBL/GenBank/DDBJ databases">
        <title>Survival trade-offs in plant roots during colonization by closely related pathogenic and mutualistic fungi.</title>
        <authorList>
            <person name="Hacquard S."/>
            <person name="Kracher B."/>
            <person name="Hiruma K."/>
            <person name="Weinman A."/>
            <person name="Muench P."/>
            <person name="Garrido Oter R."/>
            <person name="Ver Loren van Themaat E."/>
            <person name="Dallerey J.-F."/>
            <person name="Damm U."/>
            <person name="Henrissat B."/>
            <person name="Lespinet O."/>
            <person name="Thon M."/>
            <person name="Kemen E."/>
            <person name="McHardy A.C."/>
            <person name="Schulze-Lefert P."/>
            <person name="O'Connell R.J."/>
        </authorList>
    </citation>
    <scope>NUCLEOTIDE SEQUENCE [LARGE SCALE GENOMIC DNA]</scope>
    <source>
        <strain evidence="2 3">MAFF 238704</strain>
    </source>
</reference>
<evidence type="ECO:0000313" key="3">
    <source>
        <dbReference type="Proteomes" id="UP000076584"/>
    </source>
</evidence>
<gene>
    <name evidence="2" type="ORF">CI238_09614</name>
</gene>
<keyword evidence="3" id="KW-1185">Reference proteome</keyword>
<evidence type="ECO:0000256" key="1">
    <source>
        <dbReference type="SAM" id="MobiDB-lite"/>
    </source>
</evidence>
<accession>A0A167EAG9</accession>
<dbReference type="Proteomes" id="UP000076584">
    <property type="component" value="Unassembled WGS sequence"/>
</dbReference>